<name>A0AAE1E3C5_9GAST</name>
<reference evidence="1" key="1">
    <citation type="journal article" date="2023" name="G3 (Bethesda)">
        <title>A reference genome for the long-term kleptoplast-retaining sea slug Elysia crispata morphotype clarki.</title>
        <authorList>
            <person name="Eastman K.E."/>
            <person name="Pendleton A.L."/>
            <person name="Shaikh M.A."/>
            <person name="Suttiyut T."/>
            <person name="Ogas R."/>
            <person name="Tomko P."/>
            <person name="Gavelis G."/>
            <person name="Widhalm J.R."/>
            <person name="Wisecaver J.H."/>
        </authorList>
    </citation>
    <scope>NUCLEOTIDE SEQUENCE</scope>
    <source>
        <strain evidence="1">ECLA1</strain>
    </source>
</reference>
<protein>
    <submittedName>
        <fullName evidence="1">Uncharacterized protein</fullName>
    </submittedName>
</protein>
<dbReference type="AlphaFoldDB" id="A0AAE1E3C5"/>
<evidence type="ECO:0000313" key="2">
    <source>
        <dbReference type="Proteomes" id="UP001283361"/>
    </source>
</evidence>
<organism evidence="1 2">
    <name type="scientific">Elysia crispata</name>
    <name type="common">lettuce slug</name>
    <dbReference type="NCBI Taxonomy" id="231223"/>
    <lineage>
        <taxon>Eukaryota</taxon>
        <taxon>Metazoa</taxon>
        <taxon>Spiralia</taxon>
        <taxon>Lophotrochozoa</taxon>
        <taxon>Mollusca</taxon>
        <taxon>Gastropoda</taxon>
        <taxon>Heterobranchia</taxon>
        <taxon>Euthyneura</taxon>
        <taxon>Panpulmonata</taxon>
        <taxon>Sacoglossa</taxon>
        <taxon>Placobranchoidea</taxon>
        <taxon>Plakobranchidae</taxon>
        <taxon>Elysia</taxon>
    </lineage>
</organism>
<dbReference type="EMBL" id="JAWDGP010001371">
    <property type="protein sequence ID" value="KAK3792497.1"/>
    <property type="molecule type" value="Genomic_DNA"/>
</dbReference>
<evidence type="ECO:0000313" key="1">
    <source>
        <dbReference type="EMBL" id="KAK3792497.1"/>
    </source>
</evidence>
<gene>
    <name evidence="1" type="ORF">RRG08_057149</name>
</gene>
<dbReference type="Proteomes" id="UP001283361">
    <property type="component" value="Unassembled WGS sequence"/>
</dbReference>
<comment type="caution">
    <text evidence="1">The sequence shown here is derived from an EMBL/GenBank/DDBJ whole genome shotgun (WGS) entry which is preliminary data.</text>
</comment>
<sequence length="123" mass="13626">MPPVPSAAHDSIHNVILKDVFKSVSVGRLRDRTKITNTTTAADGGRLRDRTKITNTTTAADSGRLLDRTKITNTTTAADGGRLLDRTKITNTNHCCRRREMPVMPQLVERSSEDSGGLRWILR</sequence>
<keyword evidence="2" id="KW-1185">Reference proteome</keyword>
<proteinExistence type="predicted"/>
<accession>A0AAE1E3C5</accession>